<protein>
    <recommendedName>
        <fullName evidence="3">ESX-1 secretion-associated protein</fullName>
    </recommendedName>
</protein>
<dbReference type="EMBL" id="WEGI01000013">
    <property type="protein sequence ID" value="MQY30309.1"/>
    <property type="molecule type" value="Genomic_DNA"/>
</dbReference>
<evidence type="ECO:0008006" key="3">
    <source>
        <dbReference type="Google" id="ProtNLM"/>
    </source>
</evidence>
<name>A0A7K0DX11_9NOCA</name>
<comment type="caution">
    <text evidence="1">The sequence shown here is derived from an EMBL/GenBank/DDBJ whole genome shotgun (WGS) entry which is preliminary data.</text>
</comment>
<keyword evidence="2" id="KW-1185">Reference proteome</keyword>
<dbReference type="AlphaFoldDB" id="A0A7K0DX11"/>
<dbReference type="Proteomes" id="UP000431401">
    <property type="component" value="Unassembled WGS sequence"/>
</dbReference>
<evidence type="ECO:0000313" key="2">
    <source>
        <dbReference type="Proteomes" id="UP000431401"/>
    </source>
</evidence>
<organism evidence="1 2">
    <name type="scientific">Nocardia aurantia</name>
    <dbReference type="NCBI Taxonomy" id="2585199"/>
    <lineage>
        <taxon>Bacteria</taxon>
        <taxon>Bacillati</taxon>
        <taxon>Actinomycetota</taxon>
        <taxon>Actinomycetes</taxon>
        <taxon>Mycobacteriales</taxon>
        <taxon>Nocardiaceae</taxon>
        <taxon>Nocardia</taxon>
    </lineage>
</organism>
<proteinExistence type="predicted"/>
<dbReference type="RefSeq" id="WP_153347548.1">
    <property type="nucleotide sequence ID" value="NZ_WEGI01000013.1"/>
</dbReference>
<accession>A0A7K0DX11</accession>
<gene>
    <name evidence="1" type="ORF">NRB56_59110</name>
</gene>
<dbReference type="OrthoDB" id="4565221at2"/>
<sequence>MAGKNDPPAALRVDTVALHTFAKTLHDEAATIVGLRSGLADAAGALPGTRWETTCTQLHAIIDKALGRVGERLSTVADSIEHTGKVIDVTDEQFRAKLTTIGLHP</sequence>
<reference evidence="1 2" key="1">
    <citation type="submission" date="2019-10" db="EMBL/GenBank/DDBJ databases">
        <title>Nocardia macrotermitis sp. nov. and Nocardia aurantia sp. nov., isolated from the gut of fungus growing-termite Macrotermes natalensis.</title>
        <authorList>
            <person name="Benndorf R."/>
            <person name="Schwitalla J."/>
            <person name="Martin K."/>
            <person name="De Beer W."/>
            <person name="Kaster A.-K."/>
            <person name="Vollmers J."/>
            <person name="Poulsen M."/>
            <person name="Beemelmanns C."/>
        </authorList>
    </citation>
    <scope>NUCLEOTIDE SEQUENCE [LARGE SCALE GENOMIC DNA]</scope>
    <source>
        <strain evidence="1 2">RB56</strain>
    </source>
</reference>
<evidence type="ECO:0000313" key="1">
    <source>
        <dbReference type="EMBL" id="MQY30309.1"/>
    </source>
</evidence>